<organism evidence="2 3">
    <name type="scientific">Hypocrea atroviridis (strain ATCC 20476 / IMI 206040)</name>
    <name type="common">Trichoderma atroviride</name>
    <dbReference type="NCBI Taxonomy" id="452589"/>
    <lineage>
        <taxon>Eukaryota</taxon>
        <taxon>Fungi</taxon>
        <taxon>Dikarya</taxon>
        <taxon>Ascomycota</taxon>
        <taxon>Pezizomycotina</taxon>
        <taxon>Sordariomycetes</taxon>
        <taxon>Hypocreomycetidae</taxon>
        <taxon>Hypocreales</taxon>
        <taxon>Hypocreaceae</taxon>
        <taxon>Trichoderma</taxon>
    </lineage>
</organism>
<sequence length="87" mass="10495">MIICVFLLRHIRICFFLSPFFSYLSTGMWKKIGIGENNIPRLENRAQAYPQDWIFNEHDVTLILFHFFSDCFKEQLLELEPLITRIR</sequence>
<evidence type="ECO:0000256" key="1">
    <source>
        <dbReference type="SAM" id="SignalP"/>
    </source>
</evidence>
<dbReference type="HOGENOM" id="CLU_2483634_0_0_1"/>
<protein>
    <submittedName>
        <fullName evidence="2">Uncharacterized protein</fullName>
    </submittedName>
</protein>
<name>G9NIP4_HYPAI</name>
<feature type="chain" id="PRO_5003524565" evidence="1">
    <location>
        <begin position="17"/>
        <end position="87"/>
    </location>
</feature>
<evidence type="ECO:0000313" key="3">
    <source>
        <dbReference type="Proteomes" id="UP000005426"/>
    </source>
</evidence>
<dbReference type="Proteomes" id="UP000005426">
    <property type="component" value="Unassembled WGS sequence"/>
</dbReference>
<keyword evidence="3" id="KW-1185">Reference proteome</keyword>
<feature type="signal peptide" evidence="1">
    <location>
        <begin position="1"/>
        <end position="16"/>
    </location>
</feature>
<dbReference type="AlphaFoldDB" id="G9NIP4"/>
<keyword evidence="1" id="KW-0732">Signal</keyword>
<proteinExistence type="predicted"/>
<evidence type="ECO:0000313" key="2">
    <source>
        <dbReference type="EMBL" id="EHK49654.1"/>
    </source>
</evidence>
<gene>
    <name evidence="2" type="ORF">TRIATDRAFT_297573</name>
</gene>
<dbReference type="EMBL" id="ABDG02000016">
    <property type="protein sequence ID" value="EHK49654.1"/>
    <property type="molecule type" value="Genomic_DNA"/>
</dbReference>
<accession>G9NIP4</accession>
<comment type="caution">
    <text evidence="2">The sequence shown here is derived from an EMBL/GenBank/DDBJ whole genome shotgun (WGS) entry which is preliminary data.</text>
</comment>
<reference evidence="2 3" key="1">
    <citation type="journal article" date="2011" name="Genome Biol.">
        <title>Comparative genome sequence analysis underscores mycoparasitism as the ancestral life style of Trichoderma.</title>
        <authorList>
            <person name="Kubicek C.P."/>
            <person name="Herrera-Estrella A."/>
            <person name="Seidl-Seiboth V."/>
            <person name="Martinez D.A."/>
            <person name="Druzhinina I.S."/>
            <person name="Thon M."/>
            <person name="Zeilinger S."/>
            <person name="Casas-Flores S."/>
            <person name="Horwitz B.A."/>
            <person name="Mukherjee P.K."/>
            <person name="Mukherjee M."/>
            <person name="Kredics L."/>
            <person name="Alcaraz L.D."/>
            <person name="Aerts A."/>
            <person name="Antal Z."/>
            <person name="Atanasova L."/>
            <person name="Cervantes-Badillo M.G."/>
            <person name="Challacombe J."/>
            <person name="Chertkov O."/>
            <person name="McCluskey K."/>
            <person name="Coulpier F."/>
            <person name="Deshpande N."/>
            <person name="von Doehren H."/>
            <person name="Ebbole D.J."/>
            <person name="Esquivel-Naranjo E.U."/>
            <person name="Fekete E."/>
            <person name="Flipphi M."/>
            <person name="Glaser F."/>
            <person name="Gomez-Rodriguez E.Y."/>
            <person name="Gruber S."/>
            <person name="Han C."/>
            <person name="Henrissat B."/>
            <person name="Hermosa R."/>
            <person name="Hernandez-Onate M."/>
            <person name="Karaffa L."/>
            <person name="Kosti I."/>
            <person name="Le Crom S."/>
            <person name="Lindquist E."/>
            <person name="Lucas S."/>
            <person name="Luebeck M."/>
            <person name="Luebeck P.S."/>
            <person name="Margeot A."/>
            <person name="Metz B."/>
            <person name="Misra M."/>
            <person name="Nevalainen H."/>
            <person name="Omann M."/>
            <person name="Packer N."/>
            <person name="Perrone G."/>
            <person name="Uresti-Rivera E.E."/>
            <person name="Salamov A."/>
            <person name="Schmoll M."/>
            <person name="Seiboth B."/>
            <person name="Shapiro H."/>
            <person name="Sukno S."/>
            <person name="Tamayo-Ramos J.A."/>
            <person name="Tisch D."/>
            <person name="Wiest A."/>
            <person name="Wilkinson H.H."/>
            <person name="Zhang M."/>
            <person name="Coutinho P.M."/>
            <person name="Kenerley C.M."/>
            <person name="Monte E."/>
            <person name="Baker S.E."/>
            <person name="Grigoriev I.V."/>
        </authorList>
    </citation>
    <scope>NUCLEOTIDE SEQUENCE [LARGE SCALE GENOMIC DNA]</scope>
    <source>
        <strain evidence="3">ATCC 20476 / IMI 206040</strain>
    </source>
</reference>